<keyword evidence="2" id="KW-1185">Reference proteome</keyword>
<dbReference type="OrthoDB" id="5354021at2"/>
<dbReference type="Gene3D" id="3.90.550.20">
    <property type="match status" value="1"/>
</dbReference>
<accession>A0A1N6CPJ3</accession>
<dbReference type="STRING" id="1123272.SAMN02745824_0676"/>
<proteinExistence type="predicted"/>
<sequence>MALQKLNSLWVGNKLSYLERLCLVSGLATGHEFTLWSYEPDKLEGVPDGVELRDAAEVMPRERLLTYADTGSVALGANFWRYELLAKDLGYWVDMDFYFLRPLDFAEDHVFGWEYEGWVNNAVLLAPAGSAMVHDLNTIPQPNQRPPWFGPKRSLAFYWQRLTKGPIGLDEMPWGTYASGLVTHVIKKNNIENHAKPPTVFYPVRWKDARTLYEPAAVVEGMLAEDTRAVHMWHSRLVGLFDKPPAPGSYIDLVCRKHDIDTSW</sequence>
<dbReference type="RefSeq" id="WP_074203720.1">
    <property type="nucleotide sequence ID" value="NZ_FSQW01000001.1"/>
</dbReference>
<dbReference type="InterPro" id="IPR029044">
    <property type="entry name" value="Nucleotide-diphossugar_trans"/>
</dbReference>
<dbReference type="SUPFAM" id="SSF53448">
    <property type="entry name" value="Nucleotide-diphospho-sugar transferases"/>
    <property type="match status" value="1"/>
</dbReference>
<name>A0A1N6CPJ3_9SPHN</name>
<reference evidence="2" key="1">
    <citation type="submission" date="2016-11" db="EMBL/GenBank/DDBJ databases">
        <authorList>
            <person name="Varghese N."/>
            <person name="Submissions S."/>
        </authorList>
    </citation>
    <scope>NUCLEOTIDE SEQUENCE [LARGE SCALE GENOMIC DNA]</scope>
    <source>
        <strain evidence="2">DSM 22363</strain>
    </source>
</reference>
<dbReference type="EMBL" id="FSQW01000001">
    <property type="protein sequence ID" value="SIN60490.1"/>
    <property type="molecule type" value="Genomic_DNA"/>
</dbReference>
<evidence type="ECO:0000313" key="1">
    <source>
        <dbReference type="EMBL" id="SIN60490.1"/>
    </source>
</evidence>
<gene>
    <name evidence="1" type="ORF">SAMN02745824_0676</name>
</gene>
<organism evidence="1 2">
    <name type="scientific">Parasphingorhabdus marina DSM 22363</name>
    <dbReference type="NCBI Taxonomy" id="1123272"/>
    <lineage>
        <taxon>Bacteria</taxon>
        <taxon>Pseudomonadati</taxon>
        <taxon>Pseudomonadota</taxon>
        <taxon>Alphaproteobacteria</taxon>
        <taxon>Sphingomonadales</taxon>
        <taxon>Sphingomonadaceae</taxon>
        <taxon>Parasphingorhabdus</taxon>
    </lineage>
</organism>
<dbReference type="AlphaFoldDB" id="A0A1N6CPJ3"/>
<evidence type="ECO:0000313" key="2">
    <source>
        <dbReference type="Proteomes" id="UP000185192"/>
    </source>
</evidence>
<dbReference type="Proteomes" id="UP000185192">
    <property type="component" value="Unassembled WGS sequence"/>
</dbReference>
<protein>
    <submittedName>
        <fullName evidence="1">Uncharacterized protein</fullName>
    </submittedName>
</protein>